<gene>
    <name evidence="2" type="ORF">ACRB68_45500</name>
</gene>
<dbReference type="Gene3D" id="3.20.10.10">
    <property type="entry name" value="D-amino Acid Aminotransferase, subunit A, domain 2"/>
    <property type="match status" value="1"/>
</dbReference>
<evidence type="ECO:0008006" key="4">
    <source>
        <dbReference type="Google" id="ProtNLM"/>
    </source>
</evidence>
<feature type="region of interest" description="Disordered" evidence="1">
    <location>
        <begin position="96"/>
        <end position="118"/>
    </location>
</feature>
<dbReference type="InterPro" id="IPR001544">
    <property type="entry name" value="Aminotrans_IV"/>
</dbReference>
<organism evidence="2 3">
    <name type="scientific">Actinomadura macrotermitis</name>
    <dbReference type="NCBI Taxonomy" id="2585200"/>
    <lineage>
        <taxon>Bacteria</taxon>
        <taxon>Bacillati</taxon>
        <taxon>Actinomycetota</taxon>
        <taxon>Actinomycetes</taxon>
        <taxon>Streptosporangiales</taxon>
        <taxon>Thermomonosporaceae</taxon>
        <taxon>Actinomadura</taxon>
    </lineage>
</organism>
<dbReference type="Proteomes" id="UP000487268">
    <property type="component" value="Unassembled WGS sequence"/>
</dbReference>
<dbReference type="GO" id="GO:0003824">
    <property type="term" value="F:catalytic activity"/>
    <property type="evidence" value="ECO:0007669"/>
    <property type="project" value="InterPro"/>
</dbReference>
<protein>
    <recommendedName>
        <fullName evidence="4">Aminotransferase class IV</fullName>
    </recommendedName>
</protein>
<dbReference type="RefSeq" id="WP_153535726.1">
    <property type="nucleotide sequence ID" value="NZ_WEGH01000003.1"/>
</dbReference>
<dbReference type="SUPFAM" id="SSF56752">
    <property type="entry name" value="D-aminoacid aminotransferase-like PLP-dependent enzymes"/>
    <property type="match status" value="1"/>
</dbReference>
<dbReference type="InterPro" id="IPR043132">
    <property type="entry name" value="BCAT-like_C"/>
</dbReference>
<proteinExistence type="predicted"/>
<accession>A0A7K0C053</accession>
<dbReference type="Pfam" id="PF01063">
    <property type="entry name" value="Aminotran_4"/>
    <property type="match status" value="1"/>
</dbReference>
<comment type="caution">
    <text evidence="2">The sequence shown here is derived from an EMBL/GenBank/DDBJ whole genome shotgun (WGS) entry which is preliminary data.</text>
</comment>
<evidence type="ECO:0000313" key="3">
    <source>
        <dbReference type="Proteomes" id="UP000487268"/>
    </source>
</evidence>
<dbReference type="AlphaFoldDB" id="A0A7K0C053"/>
<keyword evidence="3" id="KW-1185">Reference proteome</keyword>
<reference evidence="2 3" key="1">
    <citation type="submission" date="2019-10" db="EMBL/GenBank/DDBJ databases">
        <title>Actinomadura rubteroloni sp. nov. and Actinomadura macrotermitis sp. nov., isolated from the gut of fungus growing-termite Macrotermes natalensis.</title>
        <authorList>
            <person name="Benndorf R."/>
            <person name="Martin K."/>
            <person name="Kuefner M."/>
            <person name="De Beer W."/>
            <person name="Kaster A.-K."/>
            <person name="Vollmers J."/>
            <person name="Poulsen M."/>
            <person name="Beemelmanns C."/>
        </authorList>
    </citation>
    <scope>NUCLEOTIDE SEQUENCE [LARGE SCALE GENOMIC DNA]</scope>
    <source>
        <strain evidence="2 3">RB68</strain>
    </source>
</reference>
<evidence type="ECO:0000313" key="2">
    <source>
        <dbReference type="EMBL" id="MQY06462.1"/>
    </source>
</evidence>
<sequence length="250" mass="27600">MSEPLIWKDGFVPGSVPDEPPLAADSWLVQEGRARGLDRHRARFAGACGTDVSAFWTAVLGRLPATGEWFPRVELADTDPPVLALRLRPAPPRGETIGVWVPDTPDPRRHPRRKGPDLDVLGDLRAEARRHGADEALLVTPDGIVLEGATTSLVWWEEDRLCFPEPDLPVLPSVTAGLIRDEALTRGVPVAHGRPRLPDLAGRETWLVNALHGIRPVTAWAGTPFRPGPPHRAAHWRRWWDGLAAPWEET</sequence>
<evidence type="ECO:0000256" key="1">
    <source>
        <dbReference type="SAM" id="MobiDB-lite"/>
    </source>
</evidence>
<dbReference type="EMBL" id="WEGH01000003">
    <property type="protein sequence ID" value="MQY06462.1"/>
    <property type="molecule type" value="Genomic_DNA"/>
</dbReference>
<dbReference type="InterPro" id="IPR036038">
    <property type="entry name" value="Aminotransferase-like"/>
</dbReference>
<dbReference type="OrthoDB" id="4570776at2"/>
<name>A0A7K0C053_9ACTN</name>